<dbReference type="AlphaFoldDB" id="A0A0A3Z6S7"/>
<dbReference type="eggNOG" id="ENOG50318RY">
    <property type="taxonomic scope" value="Bacteria"/>
</dbReference>
<dbReference type="STRING" id="371042.NG99_11915"/>
<sequence>MDILLMKSIQDQVLDLFKNEISTCLDKNWKEIPLELDYDLFDAPGDDLHEALDKFEKRFNVDLSGIKWSCYYPWENTPLLTRWFKAKRREVERTRLPLTVRMFAESAKAGKWLYD</sequence>
<gene>
    <name evidence="1" type="ORF">NG99_11915</name>
</gene>
<comment type="caution">
    <text evidence="1">The sequence shown here is derived from an EMBL/GenBank/DDBJ whole genome shotgun (WGS) entry which is preliminary data.</text>
</comment>
<protein>
    <submittedName>
        <fullName evidence="1">Cytoplasmic protein</fullName>
    </submittedName>
</protein>
<accession>A0A0A3Z6S7</accession>
<dbReference type="RefSeq" id="WP_034892697.1">
    <property type="nucleotide sequence ID" value="NZ_JRUQ01000037.1"/>
</dbReference>
<name>A0A0A3Z6S7_9GAMM</name>
<dbReference type="OrthoDB" id="6476622at2"/>
<dbReference type="Proteomes" id="UP000030351">
    <property type="component" value="Unassembled WGS sequence"/>
</dbReference>
<evidence type="ECO:0000313" key="2">
    <source>
        <dbReference type="Proteomes" id="UP000030351"/>
    </source>
</evidence>
<organism evidence="1 2">
    <name type="scientific">Erwinia typographi</name>
    <dbReference type="NCBI Taxonomy" id="371042"/>
    <lineage>
        <taxon>Bacteria</taxon>
        <taxon>Pseudomonadati</taxon>
        <taxon>Pseudomonadota</taxon>
        <taxon>Gammaproteobacteria</taxon>
        <taxon>Enterobacterales</taxon>
        <taxon>Erwiniaceae</taxon>
        <taxon>Erwinia</taxon>
    </lineage>
</organism>
<dbReference type="InterPro" id="IPR010862">
    <property type="entry name" value="DUF1493"/>
</dbReference>
<dbReference type="EMBL" id="JRUQ01000037">
    <property type="protein sequence ID" value="KGT93361.1"/>
    <property type="molecule type" value="Genomic_DNA"/>
</dbReference>
<evidence type="ECO:0000313" key="1">
    <source>
        <dbReference type="EMBL" id="KGT93361.1"/>
    </source>
</evidence>
<proteinExistence type="predicted"/>
<dbReference type="Pfam" id="PF07377">
    <property type="entry name" value="DUF1493"/>
    <property type="match status" value="1"/>
</dbReference>
<reference evidence="1 2" key="1">
    <citation type="submission" date="2014-10" db="EMBL/GenBank/DDBJ databases">
        <title>Genome sequence of Erwinia typographi M043b.</title>
        <authorList>
            <person name="Chan K.-G."/>
            <person name="Tan W.-S."/>
        </authorList>
    </citation>
    <scope>NUCLEOTIDE SEQUENCE [LARGE SCALE GENOMIC DNA]</scope>
    <source>
        <strain evidence="1 2">M043b</strain>
    </source>
</reference>
<keyword evidence="2" id="KW-1185">Reference proteome</keyword>